<name>A0AAV5FP39_ELECO</name>
<reference evidence="8" key="2">
    <citation type="submission" date="2021-12" db="EMBL/GenBank/DDBJ databases">
        <title>Resequencing data analysis of finger millet.</title>
        <authorList>
            <person name="Hatakeyama M."/>
            <person name="Aluri S."/>
            <person name="Balachadran M.T."/>
            <person name="Sivarajan S.R."/>
            <person name="Poveda L."/>
            <person name="Shimizu-Inatsugi R."/>
            <person name="Schlapbach R."/>
            <person name="Sreeman S.M."/>
            <person name="Shimizu K.K."/>
        </authorList>
    </citation>
    <scope>NUCLEOTIDE SEQUENCE</scope>
</reference>
<dbReference type="SUPFAM" id="SSF54171">
    <property type="entry name" value="DNA-binding domain"/>
    <property type="match status" value="1"/>
</dbReference>
<keyword evidence="9" id="KW-1185">Reference proteome</keyword>
<evidence type="ECO:0000256" key="3">
    <source>
        <dbReference type="ARBA" id="ARBA00023125"/>
    </source>
</evidence>
<reference evidence="8" key="1">
    <citation type="journal article" date="2018" name="DNA Res.">
        <title>Multiple hybrid de novo genome assembly of finger millet, an orphan allotetraploid crop.</title>
        <authorList>
            <person name="Hatakeyama M."/>
            <person name="Aluri S."/>
            <person name="Balachadran M.T."/>
            <person name="Sivarajan S.R."/>
            <person name="Patrignani A."/>
            <person name="Gruter S."/>
            <person name="Poveda L."/>
            <person name="Shimizu-Inatsugi R."/>
            <person name="Baeten J."/>
            <person name="Francoijs K.J."/>
            <person name="Nataraja K.N."/>
            <person name="Reddy Y.A.N."/>
            <person name="Phadnis S."/>
            <person name="Ravikumar R.L."/>
            <person name="Schlapbach R."/>
            <person name="Sreeman S.M."/>
            <person name="Shimizu K.K."/>
        </authorList>
    </citation>
    <scope>NUCLEOTIDE SEQUENCE</scope>
</reference>
<evidence type="ECO:0000256" key="1">
    <source>
        <dbReference type="ARBA" id="ARBA00004123"/>
    </source>
</evidence>
<keyword evidence="3" id="KW-0238">DNA-binding</keyword>
<comment type="subcellular location">
    <subcellularLocation>
        <location evidence="1">Nucleus</location>
    </subcellularLocation>
</comment>
<proteinExistence type="predicted"/>
<dbReference type="GO" id="GO:0005634">
    <property type="term" value="C:nucleus"/>
    <property type="evidence" value="ECO:0007669"/>
    <property type="project" value="UniProtKB-SubCell"/>
</dbReference>
<dbReference type="EMBL" id="BQKI01000090">
    <property type="protein sequence ID" value="GJN36746.1"/>
    <property type="molecule type" value="Genomic_DNA"/>
</dbReference>
<evidence type="ECO:0000256" key="4">
    <source>
        <dbReference type="ARBA" id="ARBA00023163"/>
    </source>
</evidence>
<dbReference type="InterPro" id="IPR038945">
    <property type="entry name" value="MBD13-like"/>
</dbReference>
<accession>A0AAV5FP39</accession>
<evidence type="ECO:0000256" key="2">
    <source>
        <dbReference type="ARBA" id="ARBA00023015"/>
    </source>
</evidence>
<organism evidence="8 9">
    <name type="scientific">Eleusine coracana subsp. coracana</name>
    <dbReference type="NCBI Taxonomy" id="191504"/>
    <lineage>
        <taxon>Eukaryota</taxon>
        <taxon>Viridiplantae</taxon>
        <taxon>Streptophyta</taxon>
        <taxon>Embryophyta</taxon>
        <taxon>Tracheophyta</taxon>
        <taxon>Spermatophyta</taxon>
        <taxon>Magnoliopsida</taxon>
        <taxon>Liliopsida</taxon>
        <taxon>Poales</taxon>
        <taxon>Poaceae</taxon>
        <taxon>PACMAD clade</taxon>
        <taxon>Chloridoideae</taxon>
        <taxon>Cynodonteae</taxon>
        <taxon>Eleusininae</taxon>
        <taxon>Eleusine</taxon>
    </lineage>
</organism>
<feature type="domain" description="MBD" evidence="7">
    <location>
        <begin position="180"/>
        <end position="257"/>
    </location>
</feature>
<dbReference type="GO" id="GO:0003677">
    <property type="term" value="F:DNA binding"/>
    <property type="evidence" value="ECO:0007669"/>
    <property type="project" value="UniProtKB-KW"/>
</dbReference>
<evidence type="ECO:0000259" key="7">
    <source>
        <dbReference type="PROSITE" id="PS50982"/>
    </source>
</evidence>
<feature type="region of interest" description="Disordered" evidence="6">
    <location>
        <begin position="640"/>
        <end position="685"/>
    </location>
</feature>
<dbReference type="InterPro" id="IPR016177">
    <property type="entry name" value="DNA-bd_dom_sf"/>
</dbReference>
<feature type="compositionally biased region" description="Basic and acidic residues" evidence="6">
    <location>
        <begin position="74"/>
        <end position="84"/>
    </location>
</feature>
<gene>
    <name evidence="8" type="primary">gb25640</name>
    <name evidence="8" type="ORF">PR202_gb25640</name>
</gene>
<dbReference type="AlphaFoldDB" id="A0AAV5FP39"/>
<dbReference type="InterPro" id="IPR001739">
    <property type="entry name" value="Methyl_CpG_DNA-bd"/>
</dbReference>
<dbReference type="Gene3D" id="3.30.890.10">
    <property type="entry name" value="Methyl-cpg-binding Protein 2, Chain A"/>
    <property type="match status" value="1"/>
</dbReference>
<evidence type="ECO:0000256" key="5">
    <source>
        <dbReference type="ARBA" id="ARBA00023242"/>
    </source>
</evidence>
<dbReference type="PANTHER" id="PTHR34067">
    <property type="entry name" value="OS04G0193200 PROTEIN"/>
    <property type="match status" value="1"/>
</dbReference>
<protein>
    <recommendedName>
        <fullName evidence="7">MBD domain-containing protein</fullName>
    </recommendedName>
</protein>
<keyword evidence="2" id="KW-0805">Transcription regulation</keyword>
<feature type="region of interest" description="Disordered" evidence="6">
    <location>
        <begin position="343"/>
        <end position="368"/>
    </location>
</feature>
<keyword evidence="5" id="KW-0539">Nucleus</keyword>
<feature type="compositionally biased region" description="Polar residues" evidence="6">
    <location>
        <begin position="1"/>
        <end position="12"/>
    </location>
</feature>
<feature type="region of interest" description="Disordered" evidence="6">
    <location>
        <begin position="108"/>
        <end position="136"/>
    </location>
</feature>
<dbReference type="Pfam" id="PF01429">
    <property type="entry name" value="MBD"/>
    <property type="match status" value="1"/>
</dbReference>
<dbReference type="PANTHER" id="PTHR34067:SF3">
    <property type="entry name" value="MBD DOMAIN-CONTAINING PROTEIN"/>
    <property type="match status" value="1"/>
</dbReference>
<sequence length="685" mass="75641">MNSSNGSCSRTGSELVRGSPSVKAVIMDGPVTKELPDADGHLIEETPCSRTGSELVRGSPSVKAVIMDGPVTKELPDAEGHLIEETPYSRTGSELVRGSPSVKAVIMDGPVSKELPDADGHLIEETPSRTRSGLVRQRPILKASSRVESVTVQHDGLLKEDEPLGTRSGLVRGSFPVKALGKDESVTEGLPDGWLKEYRPRKPGSSQKNDPYYIDPVSGYEFRSLKDVYRYLRTGDIRQCAMRPKQGTLYDVCITESQTNTRISSQQTRPGTADKAIQCEILTSEGIMLPWEELFSPDTGKNKEHTMSQESEIIKTMERCVDKLETSQQNGFELFPAQCAPRQTESIKRKKQSVEVKSKKDRSEASPAVTPIRVSCRLAALNAQSEASSEPKDQLISVNPVNQLQMTEENKNCMSETSQSSTMNKIHGNEERTSNQIWSSQDVTVNITPAMQENTTNHLQLSQVDYVSHKQLNQQNIRANQENTGHQLRSSLVDTDIAVRTVHRYSTDQPSQAETMNHELTNMENAFDQLESLLADTLNHIEASQEKQFPNGGVLVTDFWRSFENQDSSVPMQIDGVPIASFPANVKFQTSDQSGLAIPSLFGNAWSDPCIEFAFKTLTGDIPVLDDTCAVTDYFPQQQDLNKGTTPNCTSSAIDDSRTHTQIDVNLPLPRPSDKLHNGSCFPPE</sequence>
<dbReference type="PROSITE" id="PS50982">
    <property type="entry name" value="MBD"/>
    <property type="match status" value="1"/>
</dbReference>
<feature type="compositionally biased region" description="Basic and acidic residues" evidence="6">
    <location>
        <begin position="352"/>
        <end position="364"/>
    </location>
</feature>
<feature type="region of interest" description="Disordered" evidence="6">
    <location>
        <begin position="1"/>
        <end position="96"/>
    </location>
</feature>
<evidence type="ECO:0000256" key="6">
    <source>
        <dbReference type="SAM" id="MobiDB-lite"/>
    </source>
</evidence>
<comment type="caution">
    <text evidence="8">The sequence shown here is derived from an EMBL/GenBank/DDBJ whole genome shotgun (WGS) entry which is preliminary data.</text>
</comment>
<dbReference type="Proteomes" id="UP001054889">
    <property type="component" value="Unassembled WGS sequence"/>
</dbReference>
<evidence type="ECO:0000313" key="9">
    <source>
        <dbReference type="Proteomes" id="UP001054889"/>
    </source>
</evidence>
<evidence type="ECO:0000313" key="8">
    <source>
        <dbReference type="EMBL" id="GJN36746.1"/>
    </source>
</evidence>
<feature type="compositionally biased region" description="Basic and acidic residues" evidence="6">
    <location>
        <begin position="34"/>
        <end position="44"/>
    </location>
</feature>
<feature type="compositionally biased region" description="Basic and acidic residues" evidence="6">
    <location>
        <begin position="114"/>
        <end position="128"/>
    </location>
</feature>
<keyword evidence="4" id="KW-0804">Transcription</keyword>
<feature type="compositionally biased region" description="Polar residues" evidence="6">
    <location>
        <begin position="640"/>
        <end position="654"/>
    </location>
</feature>